<comment type="similarity">
    <text evidence="2 9">Belongs to the RecN family.</text>
</comment>
<dbReference type="PIRSF" id="PIRSF003128">
    <property type="entry name" value="RecN"/>
    <property type="match status" value="1"/>
</dbReference>
<keyword evidence="12" id="KW-1185">Reference proteome</keyword>
<dbReference type="HOGENOM" id="CLU_018297_3_1_12"/>
<comment type="function">
    <text evidence="1 9">May be involved in recombinational repair of damaged DNA.</text>
</comment>
<dbReference type="AlphaFoldDB" id="S3LES2"/>
<dbReference type="GO" id="GO:0009432">
    <property type="term" value="P:SOS response"/>
    <property type="evidence" value="ECO:0007669"/>
    <property type="project" value="TreeGrafter"/>
</dbReference>
<evidence type="ECO:0000256" key="1">
    <source>
        <dbReference type="ARBA" id="ARBA00003618"/>
    </source>
</evidence>
<evidence type="ECO:0000256" key="3">
    <source>
        <dbReference type="ARBA" id="ARBA00021315"/>
    </source>
</evidence>
<dbReference type="GeneID" id="301460479"/>
<gene>
    <name evidence="11" type="ORF">HMPREF1222_00272</name>
</gene>
<reference evidence="11 12" key="1">
    <citation type="submission" date="2013-04" db="EMBL/GenBank/DDBJ databases">
        <title>The Genome Sequence of Treponema vincentii F0403.</title>
        <authorList>
            <consortium name="The Broad Institute Genomics Platform"/>
            <person name="Earl A."/>
            <person name="Ward D."/>
            <person name="Feldgarden M."/>
            <person name="Gevers D."/>
            <person name="Leonetti C."/>
            <person name="Izard J."/>
            <person name="Walker B."/>
            <person name="Young S."/>
            <person name="Zeng Q."/>
            <person name="Gargeya S."/>
            <person name="Fitzgerald M."/>
            <person name="Haas B."/>
            <person name="Abouelleil A."/>
            <person name="Allen A.W."/>
            <person name="Alvarado L."/>
            <person name="Arachchi H.M."/>
            <person name="Berlin A.M."/>
            <person name="Chapman S.B."/>
            <person name="Gainer-Dewar J."/>
            <person name="Goldberg J."/>
            <person name="Griggs A."/>
            <person name="Gujja S."/>
            <person name="Hansen M."/>
            <person name="Howarth C."/>
            <person name="Imamovic A."/>
            <person name="Ireland A."/>
            <person name="Larimer J."/>
            <person name="McCowan C."/>
            <person name="Murphy C."/>
            <person name="Pearson M."/>
            <person name="Poon T.W."/>
            <person name="Priest M."/>
            <person name="Roberts A."/>
            <person name="Saif S."/>
            <person name="Shea T."/>
            <person name="Sisk P."/>
            <person name="Sykes S."/>
            <person name="Wortman J."/>
            <person name="Nusbaum C."/>
            <person name="Birren B."/>
        </authorList>
    </citation>
    <scope>NUCLEOTIDE SEQUENCE [LARGE SCALE GENOMIC DNA]</scope>
    <source>
        <strain evidence="11 12">F0403</strain>
    </source>
</reference>
<evidence type="ECO:0000256" key="7">
    <source>
        <dbReference type="ARBA" id="ARBA00023204"/>
    </source>
</evidence>
<sequence>MLETISVKNIALIDELSLDFNAHLNVLSGETGAGKSILIGALSFLLGGKVTADIIRTGTAEAAVSGTFYLANTHPEAAAWLNERGIEPENNRILLRRTLKENGRGSIWIQDAQVSRSELEEFTSFLVDIHGQHDHQSLFKTAEHRRFLDSYAGILDEVREFSVLYTRLAEIKARLETIRRSEKERTERTDYLAFVIDEIDNARLQPEEDETLEAEETKLCQYEKLYEQADALQNLCTQEQGIVPQLKRLQHISESVTAIDPTVHEYAERIENAYYEMQDIGEFFSSYLSKLVFDPNRLEQVQERLSLINKLKKKYGATIKDILAYREASQAELDSLGESEQDKTALEKEIPALESKLFAAGTALSQKRKTAAAELQRKIQDTLTRLGMPKVVFTVQVTAAEPNGNKQIAGMYGFDSVEFLISTNPGEPVKPLNKIASGGELSRVMLALKTVLTAADEADTLVFDEIDTGIGGEVARTVAEHLKSLAGNKQILCITHLAVIAAAADTHIKILKMQSDNASRTSAQTIDGEARIEEIARMLAGDEVSTASRIHAKELLSRYGSIG</sequence>
<dbReference type="InterPro" id="IPR027417">
    <property type="entry name" value="P-loop_NTPase"/>
</dbReference>
<feature type="domain" description="RecF/RecN/SMC N-terminal" evidence="10">
    <location>
        <begin position="2"/>
        <end position="515"/>
    </location>
</feature>
<keyword evidence="6" id="KW-0067">ATP-binding</keyword>
<dbReference type="SUPFAM" id="SSF52540">
    <property type="entry name" value="P-loop containing nucleoside triphosphate hydrolases"/>
    <property type="match status" value="1"/>
</dbReference>
<accession>S3LES2</accession>
<evidence type="ECO:0000313" key="11">
    <source>
        <dbReference type="EMBL" id="EPF48011.1"/>
    </source>
</evidence>
<evidence type="ECO:0000256" key="6">
    <source>
        <dbReference type="ARBA" id="ARBA00022840"/>
    </source>
</evidence>
<evidence type="ECO:0000256" key="5">
    <source>
        <dbReference type="ARBA" id="ARBA00022763"/>
    </source>
</evidence>
<dbReference type="PATRIC" id="fig|1125702.3.peg.287"/>
<dbReference type="RefSeq" id="WP_016517889.1">
    <property type="nucleotide sequence ID" value="NZ_KE332512.1"/>
</dbReference>
<dbReference type="PANTHER" id="PTHR11059">
    <property type="entry name" value="DNA REPAIR PROTEIN RECN"/>
    <property type="match status" value="1"/>
</dbReference>
<dbReference type="Gene3D" id="3.40.50.300">
    <property type="entry name" value="P-loop containing nucleotide triphosphate hydrolases"/>
    <property type="match status" value="2"/>
</dbReference>
<evidence type="ECO:0000256" key="8">
    <source>
        <dbReference type="ARBA" id="ARBA00033408"/>
    </source>
</evidence>
<dbReference type="GO" id="GO:0006310">
    <property type="term" value="P:DNA recombination"/>
    <property type="evidence" value="ECO:0007669"/>
    <property type="project" value="InterPro"/>
</dbReference>
<evidence type="ECO:0000313" key="12">
    <source>
        <dbReference type="Proteomes" id="UP000014605"/>
    </source>
</evidence>
<dbReference type="FunFam" id="3.40.50.300:FF:000356">
    <property type="entry name" value="DNA repair protein RecN"/>
    <property type="match status" value="1"/>
</dbReference>
<keyword evidence="5 9" id="KW-0227">DNA damage</keyword>
<evidence type="ECO:0000256" key="2">
    <source>
        <dbReference type="ARBA" id="ARBA00009441"/>
    </source>
</evidence>
<protein>
    <recommendedName>
        <fullName evidence="3 9">DNA repair protein RecN</fullName>
    </recommendedName>
    <alternativeName>
        <fullName evidence="8 9">Recombination protein N</fullName>
    </alternativeName>
</protein>
<dbReference type="InterPro" id="IPR003395">
    <property type="entry name" value="RecF/RecN/SMC_N"/>
</dbReference>
<comment type="caution">
    <text evidence="11">The sequence shown here is derived from an EMBL/GenBank/DDBJ whole genome shotgun (WGS) entry which is preliminary data.</text>
</comment>
<organism evidence="11 12">
    <name type="scientific">Treponema vincentii F0403</name>
    <dbReference type="NCBI Taxonomy" id="1125702"/>
    <lineage>
        <taxon>Bacteria</taxon>
        <taxon>Pseudomonadati</taxon>
        <taxon>Spirochaetota</taxon>
        <taxon>Spirochaetia</taxon>
        <taxon>Spirochaetales</taxon>
        <taxon>Treponemataceae</taxon>
        <taxon>Treponema</taxon>
    </lineage>
</organism>
<keyword evidence="4" id="KW-0547">Nucleotide-binding</keyword>
<dbReference type="InterPro" id="IPR004604">
    <property type="entry name" value="DNA_recomb/repair_RecN"/>
</dbReference>
<dbReference type="NCBIfam" id="TIGR00634">
    <property type="entry name" value="recN"/>
    <property type="match status" value="1"/>
</dbReference>
<dbReference type="PANTHER" id="PTHR11059:SF0">
    <property type="entry name" value="DNA REPAIR PROTEIN RECN"/>
    <property type="match status" value="1"/>
</dbReference>
<dbReference type="GO" id="GO:0043590">
    <property type="term" value="C:bacterial nucleoid"/>
    <property type="evidence" value="ECO:0007669"/>
    <property type="project" value="TreeGrafter"/>
</dbReference>
<dbReference type="FunFam" id="3.40.50.300:FF:000319">
    <property type="entry name" value="DNA repair protein RecN"/>
    <property type="match status" value="1"/>
</dbReference>
<evidence type="ECO:0000256" key="4">
    <source>
        <dbReference type="ARBA" id="ARBA00022741"/>
    </source>
</evidence>
<evidence type="ECO:0000256" key="9">
    <source>
        <dbReference type="PIRNR" id="PIRNR003128"/>
    </source>
</evidence>
<dbReference type="EMBL" id="ATFC01000001">
    <property type="protein sequence ID" value="EPF48011.1"/>
    <property type="molecule type" value="Genomic_DNA"/>
</dbReference>
<dbReference type="GO" id="GO:0006281">
    <property type="term" value="P:DNA repair"/>
    <property type="evidence" value="ECO:0007669"/>
    <property type="project" value="UniProtKB-KW"/>
</dbReference>
<proteinExistence type="inferred from homology"/>
<name>S3LES2_9SPIR</name>
<keyword evidence="7 9" id="KW-0234">DNA repair</keyword>
<dbReference type="Pfam" id="PF02463">
    <property type="entry name" value="SMC_N"/>
    <property type="match status" value="1"/>
</dbReference>
<dbReference type="GO" id="GO:0005524">
    <property type="term" value="F:ATP binding"/>
    <property type="evidence" value="ECO:0007669"/>
    <property type="project" value="UniProtKB-KW"/>
</dbReference>
<dbReference type="CDD" id="cd03241">
    <property type="entry name" value="ABC_RecN"/>
    <property type="match status" value="2"/>
</dbReference>
<evidence type="ECO:0000259" key="10">
    <source>
        <dbReference type="Pfam" id="PF02463"/>
    </source>
</evidence>
<dbReference type="Proteomes" id="UP000014605">
    <property type="component" value="Unassembled WGS sequence"/>
</dbReference>